<comment type="similarity">
    <text evidence="1">Belongs to the reverse transcriptase family. Telomerase subfamily.</text>
</comment>
<keyword evidence="1" id="KW-0808">Transferase</keyword>
<dbReference type="GO" id="GO:0003720">
    <property type="term" value="F:telomerase activity"/>
    <property type="evidence" value="ECO:0007669"/>
    <property type="project" value="InterPro"/>
</dbReference>
<dbReference type="GO" id="GO:0046872">
    <property type="term" value="F:metal ion binding"/>
    <property type="evidence" value="ECO:0007669"/>
    <property type="project" value="UniProtKB-KW"/>
</dbReference>
<evidence type="ECO:0000256" key="1">
    <source>
        <dbReference type="RuleBase" id="RU365061"/>
    </source>
</evidence>
<keyword evidence="1" id="KW-0460">Magnesium</keyword>
<keyword evidence="1" id="KW-0158">Chromosome</keyword>
<feature type="non-terminal residue" evidence="2">
    <location>
        <position position="147"/>
    </location>
</feature>
<dbReference type="AlphaFoldDB" id="A0A170UUJ8"/>
<protein>
    <recommendedName>
        <fullName evidence="1">Telomerase reverse transcriptase</fullName>
        <ecNumber evidence="1">2.7.7.49</ecNumber>
    </recommendedName>
    <alternativeName>
        <fullName evidence="1">Telomerase catalytic subunit</fullName>
    </alternativeName>
</protein>
<reference evidence="2" key="1">
    <citation type="submission" date="2016-04" db="EMBL/GenBank/DDBJ databases">
        <authorList>
            <person name="Calderon-Fernandez G.M.Sr."/>
        </authorList>
    </citation>
    <scope>NUCLEOTIDE SEQUENCE</scope>
    <source>
        <strain evidence="2">Int1</strain>
        <tissue evidence="2">Integument</tissue>
    </source>
</reference>
<dbReference type="GO" id="GO:0000781">
    <property type="term" value="C:chromosome, telomeric region"/>
    <property type="evidence" value="ECO:0007669"/>
    <property type="project" value="UniProtKB-SubCell"/>
</dbReference>
<dbReference type="GO" id="GO:0007004">
    <property type="term" value="P:telomere maintenance via telomerase"/>
    <property type="evidence" value="ECO:0007669"/>
    <property type="project" value="TreeGrafter"/>
</dbReference>
<dbReference type="PANTHER" id="PTHR12066">
    <property type="entry name" value="TELOMERASE REVERSE TRANSCRIPTASE"/>
    <property type="match status" value="1"/>
</dbReference>
<dbReference type="Gene3D" id="1.10.357.90">
    <property type="match status" value="1"/>
</dbReference>
<dbReference type="EMBL" id="GEMB01007262">
    <property type="protein sequence ID" value="JAR96114.1"/>
    <property type="molecule type" value="Transcribed_RNA"/>
</dbReference>
<dbReference type="GO" id="GO:0042162">
    <property type="term" value="F:telomeric DNA binding"/>
    <property type="evidence" value="ECO:0007669"/>
    <property type="project" value="TreeGrafter"/>
</dbReference>
<dbReference type="InterPro" id="IPR003545">
    <property type="entry name" value="Telomerase_RT"/>
</dbReference>
<comment type="function">
    <text evidence="1">Telomerase is a ribonucleoprotein enzyme essential for the replication of chromosome termini in most eukaryotes. It elongates telomeres. It is a reverse transcriptase that adds simple sequence repeats to chromosome ends by copying a template sequence within the RNA component of the enzyme.</text>
</comment>
<dbReference type="GO" id="GO:0070034">
    <property type="term" value="F:telomerase RNA binding"/>
    <property type="evidence" value="ECO:0007669"/>
    <property type="project" value="TreeGrafter"/>
</dbReference>
<dbReference type="PANTHER" id="PTHR12066:SF0">
    <property type="entry name" value="TELOMERASE REVERSE TRANSCRIPTASE"/>
    <property type="match status" value="1"/>
</dbReference>
<sequence length="147" mass="17361">MKSEKDKTLTNLFNDQQQTRNETIPYIGYLFNVQEKTVSLDLSVYEGKPFKSTISFRTSIDLEGFKRRMLNLSAIRMNNIIFDVSILNKRTILINLYKVTCLLAFRFDAIYWKLSKDQQNFKIIFAVLKKIMSILVNKISCRNRFLK</sequence>
<keyword evidence="1" id="KW-0479">Metal-binding</keyword>
<keyword evidence="1" id="KW-0539">Nucleus</keyword>
<comment type="catalytic activity">
    <reaction evidence="1">
        <text>DNA(n) + a 2'-deoxyribonucleoside 5'-triphosphate = DNA(n+1) + diphosphate</text>
        <dbReference type="Rhea" id="RHEA:22508"/>
        <dbReference type="Rhea" id="RHEA-COMP:17339"/>
        <dbReference type="Rhea" id="RHEA-COMP:17340"/>
        <dbReference type="ChEBI" id="CHEBI:33019"/>
        <dbReference type="ChEBI" id="CHEBI:61560"/>
        <dbReference type="ChEBI" id="CHEBI:173112"/>
        <dbReference type="EC" id="2.7.7.49"/>
    </reaction>
</comment>
<keyword evidence="1" id="KW-0779">Telomere</keyword>
<keyword evidence="1" id="KW-0548">Nucleotidyltransferase</keyword>
<comment type="subcellular location">
    <subcellularLocation>
        <location evidence="1">Nucleus</location>
    </subcellularLocation>
    <subcellularLocation>
        <location evidence="1">Chromosome</location>
        <location evidence="1">Telomere</location>
    </subcellularLocation>
</comment>
<evidence type="ECO:0000313" key="2">
    <source>
        <dbReference type="EMBL" id="JAR96114.1"/>
    </source>
</evidence>
<reference evidence="2" key="2">
    <citation type="journal article" date="2017" name="J. Med. Entomol.">
        <title>Transcriptome Analysis of the Triatoma infestans (Hemiptera: Reduviidae) Integument.</title>
        <authorList>
            <person name="Calderon-Fernandez G.M."/>
            <person name="Moriconi D.E."/>
            <person name="Dulbecco A.B."/>
            <person name="Juarez M.P."/>
        </authorList>
    </citation>
    <scope>NUCLEOTIDE SEQUENCE</scope>
    <source>
        <strain evidence="2">Int1</strain>
        <tissue evidence="2">Integument</tissue>
    </source>
</reference>
<dbReference type="GO" id="GO:0000333">
    <property type="term" value="C:telomerase catalytic core complex"/>
    <property type="evidence" value="ECO:0007669"/>
    <property type="project" value="TreeGrafter"/>
</dbReference>
<accession>A0A170UUJ8</accession>
<organism evidence="2">
    <name type="scientific">Triatoma infestans</name>
    <name type="common">Assassin bug</name>
    <dbReference type="NCBI Taxonomy" id="30076"/>
    <lineage>
        <taxon>Eukaryota</taxon>
        <taxon>Metazoa</taxon>
        <taxon>Ecdysozoa</taxon>
        <taxon>Arthropoda</taxon>
        <taxon>Hexapoda</taxon>
        <taxon>Insecta</taxon>
        <taxon>Pterygota</taxon>
        <taxon>Neoptera</taxon>
        <taxon>Paraneoptera</taxon>
        <taxon>Hemiptera</taxon>
        <taxon>Heteroptera</taxon>
        <taxon>Panheteroptera</taxon>
        <taxon>Cimicomorpha</taxon>
        <taxon>Reduviidae</taxon>
        <taxon>Triatominae</taxon>
        <taxon>Triatoma</taxon>
    </lineage>
</organism>
<name>A0A170UUJ8_TRIIF</name>
<dbReference type="EC" id="2.7.7.49" evidence="1"/>
<keyword evidence="1 2" id="KW-0695">RNA-directed DNA polymerase</keyword>
<proteinExistence type="inferred from homology"/>